<dbReference type="InterPro" id="IPR027417">
    <property type="entry name" value="P-loop_NTPase"/>
</dbReference>
<dbReference type="Proteomes" id="UP000492821">
    <property type="component" value="Unassembled WGS sequence"/>
</dbReference>
<dbReference type="AlphaFoldDB" id="A0A7E4UZE0"/>
<organism evidence="1 2">
    <name type="scientific">Panagrellus redivivus</name>
    <name type="common">Microworm</name>
    <dbReference type="NCBI Taxonomy" id="6233"/>
    <lineage>
        <taxon>Eukaryota</taxon>
        <taxon>Metazoa</taxon>
        <taxon>Ecdysozoa</taxon>
        <taxon>Nematoda</taxon>
        <taxon>Chromadorea</taxon>
        <taxon>Rhabditida</taxon>
        <taxon>Tylenchina</taxon>
        <taxon>Panagrolaimomorpha</taxon>
        <taxon>Panagrolaimoidea</taxon>
        <taxon>Panagrolaimidae</taxon>
        <taxon>Panagrellus</taxon>
    </lineage>
</organism>
<reference evidence="2" key="2">
    <citation type="submission" date="2020-10" db="UniProtKB">
        <authorList>
            <consortium name="WormBaseParasite"/>
        </authorList>
    </citation>
    <scope>IDENTIFICATION</scope>
</reference>
<dbReference type="PANTHER" id="PTHR18867:SF12">
    <property type="entry name" value="DNA REPAIR PROTEIN RAD50"/>
    <property type="match status" value="1"/>
</dbReference>
<dbReference type="GO" id="GO:0006302">
    <property type="term" value="P:double-strand break repair"/>
    <property type="evidence" value="ECO:0007669"/>
    <property type="project" value="TreeGrafter"/>
</dbReference>
<dbReference type="GO" id="GO:0007004">
    <property type="term" value="P:telomere maintenance via telomerase"/>
    <property type="evidence" value="ECO:0007669"/>
    <property type="project" value="TreeGrafter"/>
</dbReference>
<accession>A0A7E4UZE0</accession>
<name>A0A7E4UZE0_PANRE</name>
<dbReference type="SUPFAM" id="SSF52540">
    <property type="entry name" value="P-loop containing nucleoside triphosphate hydrolases"/>
    <property type="match status" value="1"/>
</dbReference>
<dbReference type="GO" id="GO:0051880">
    <property type="term" value="F:G-quadruplex DNA binding"/>
    <property type="evidence" value="ECO:0007669"/>
    <property type="project" value="TreeGrafter"/>
</dbReference>
<dbReference type="GO" id="GO:0000794">
    <property type="term" value="C:condensed nuclear chromosome"/>
    <property type="evidence" value="ECO:0007669"/>
    <property type="project" value="TreeGrafter"/>
</dbReference>
<reference evidence="1" key="1">
    <citation type="journal article" date="2013" name="Genetics">
        <title>The draft genome and transcriptome of Panagrellus redivivus are shaped by the harsh demands of a free-living lifestyle.</title>
        <authorList>
            <person name="Srinivasan J."/>
            <person name="Dillman A.R."/>
            <person name="Macchietto M.G."/>
            <person name="Heikkinen L."/>
            <person name="Lakso M."/>
            <person name="Fracchia K.M."/>
            <person name="Antoshechkin I."/>
            <person name="Mortazavi A."/>
            <person name="Wong G."/>
            <person name="Sternberg P.W."/>
        </authorList>
    </citation>
    <scope>NUCLEOTIDE SEQUENCE [LARGE SCALE GENOMIC DNA]</scope>
    <source>
        <strain evidence="1">MT8872</strain>
    </source>
</reference>
<dbReference type="GO" id="GO:0070192">
    <property type="term" value="P:chromosome organization involved in meiotic cell cycle"/>
    <property type="evidence" value="ECO:0007669"/>
    <property type="project" value="TreeGrafter"/>
</dbReference>
<sequence>MTLILKSARSFSAVSPFQMPHETSRDASVNGHWPLFVSLALLPRPNKYKAVSSPQLTIIGTCSSWMPTKFTHQQLSSASSSLMMMILIRIALADVFAGGCPVLALDEPTTNLDVDKVENMATMLSRLVQEHPALQLIVITHDHDLVRHLH</sequence>
<dbReference type="Gene3D" id="3.40.50.300">
    <property type="entry name" value="P-loop containing nucleotide triphosphate hydrolases"/>
    <property type="match status" value="1"/>
</dbReference>
<evidence type="ECO:0000313" key="1">
    <source>
        <dbReference type="Proteomes" id="UP000492821"/>
    </source>
</evidence>
<dbReference type="GO" id="GO:0030870">
    <property type="term" value="C:Mre11 complex"/>
    <property type="evidence" value="ECO:0007669"/>
    <property type="project" value="TreeGrafter"/>
</dbReference>
<keyword evidence="1" id="KW-1185">Reference proteome</keyword>
<proteinExistence type="predicted"/>
<dbReference type="GO" id="GO:0043047">
    <property type="term" value="F:single-stranded telomeric DNA binding"/>
    <property type="evidence" value="ECO:0007669"/>
    <property type="project" value="TreeGrafter"/>
</dbReference>
<dbReference type="GO" id="GO:0000722">
    <property type="term" value="P:telomere maintenance via recombination"/>
    <property type="evidence" value="ECO:0007669"/>
    <property type="project" value="TreeGrafter"/>
</dbReference>
<dbReference type="PANTHER" id="PTHR18867">
    <property type="entry name" value="RAD50"/>
    <property type="match status" value="1"/>
</dbReference>
<dbReference type="WBParaSite" id="Pan_g14662.t1">
    <property type="protein sequence ID" value="Pan_g14662.t1"/>
    <property type="gene ID" value="Pan_g14662"/>
</dbReference>
<evidence type="ECO:0000313" key="2">
    <source>
        <dbReference type="WBParaSite" id="Pan_g14662.t1"/>
    </source>
</evidence>
<dbReference type="GO" id="GO:0003691">
    <property type="term" value="F:double-stranded telomeric DNA binding"/>
    <property type="evidence" value="ECO:0007669"/>
    <property type="project" value="TreeGrafter"/>
</dbReference>
<protein>
    <submittedName>
        <fullName evidence="2">ATPase_AAA_core domain-containing protein</fullName>
    </submittedName>
</protein>